<keyword evidence="3" id="KW-0808">Transferase</keyword>
<dbReference type="AlphaFoldDB" id="A0A9Q8Z5R0"/>
<dbReference type="VEuPathDB" id="FungiDB:yc1106_01647"/>
<keyword evidence="2" id="KW-0812">Transmembrane</keyword>
<dbReference type="EMBL" id="CP089274">
    <property type="protein sequence ID" value="USP74373.1"/>
    <property type="molecule type" value="Genomic_DNA"/>
</dbReference>
<feature type="region of interest" description="Disordered" evidence="1">
    <location>
        <begin position="1"/>
        <end position="75"/>
    </location>
</feature>
<dbReference type="GO" id="GO:0016301">
    <property type="term" value="F:kinase activity"/>
    <property type="evidence" value="ECO:0007669"/>
    <property type="project" value="UniProtKB-KW"/>
</dbReference>
<evidence type="ECO:0000256" key="2">
    <source>
        <dbReference type="SAM" id="Phobius"/>
    </source>
</evidence>
<organism evidence="3 4">
    <name type="scientific">Curvularia clavata</name>
    <dbReference type="NCBI Taxonomy" id="95742"/>
    <lineage>
        <taxon>Eukaryota</taxon>
        <taxon>Fungi</taxon>
        <taxon>Dikarya</taxon>
        <taxon>Ascomycota</taxon>
        <taxon>Pezizomycotina</taxon>
        <taxon>Dothideomycetes</taxon>
        <taxon>Pleosporomycetidae</taxon>
        <taxon>Pleosporales</taxon>
        <taxon>Pleosporineae</taxon>
        <taxon>Pleosporaceae</taxon>
        <taxon>Curvularia</taxon>
    </lineage>
</organism>
<protein>
    <submittedName>
        <fullName evidence="3">Kinase-like protein</fullName>
    </submittedName>
</protein>
<dbReference type="Proteomes" id="UP001056012">
    <property type="component" value="Chromosome 1"/>
</dbReference>
<dbReference type="OrthoDB" id="3783802at2759"/>
<keyword evidence="4" id="KW-1185">Reference proteome</keyword>
<keyword evidence="3" id="KW-0418">Kinase</keyword>
<sequence length="623" mass="69254">MAKAPRGSRKAATSSPDVVPVERPRRSTRLKSTCSKPENIRGEYHTRSKPNRSKPKTQNQPLYTRSASQINSDPNRRLPLFQLPTELLKLIASECLPLESALSLSLTCKEALSVFGTWSWAAFKFEKRWSPIRTNFFSALSRDWQSENGVNVDYEFCTACNTLHPALKPPGLHCKTSLTKSCFGQDACIDHFPGVVQIDNDGNGSEKGYSIVLLHILSALRSTSSYSEKGHYSPPIPLFSDSYSVRYHNLNLDLYLVSSGRRVDGNLLVRHEYTFRKPEISAQDILILRLYLCPHQCATTTLPREKSRYIKSEGRNSPLFTHAVNAAFPAHRQSRTPMNLFRKPTTAEQRNMTEAAAQRFIKSILLLLLYYRVIPILADFSFHIVSQKSSVYLSCLSYPEYNSSLAGHNSSQTSANTIVMAPLPANNADSNGDKAKSGTTYWTKSNIITTTVFIIVVVAILTAALAFVFYRRKENKKLAKRRSDTAGLLANEDKTSMFSRDRASSVTLYVDTDAGARSKRHSTDTMNLIPLHITPVEESRNPITEMAPSAGSGVSSVSRLSMGAQSNVMLSPILQGTDDANSIRPSGRPRSVSTASQRSRYYERTSISGDMPEIPKIVHTPSP</sequence>
<keyword evidence="2" id="KW-1133">Transmembrane helix</keyword>
<feature type="compositionally biased region" description="Polar residues" evidence="1">
    <location>
        <begin position="56"/>
        <end position="73"/>
    </location>
</feature>
<evidence type="ECO:0000256" key="1">
    <source>
        <dbReference type="SAM" id="MobiDB-lite"/>
    </source>
</evidence>
<evidence type="ECO:0000313" key="4">
    <source>
        <dbReference type="Proteomes" id="UP001056012"/>
    </source>
</evidence>
<name>A0A9Q8Z5R0_CURCL</name>
<gene>
    <name evidence="3" type="ORF">yc1106_01647</name>
</gene>
<proteinExistence type="predicted"/>
<evidence type="ECO:0000313" key="3">
    <source>
        <dbReference type="EMBL" id="USP74373.1"/>
    </source>
</evidence>
<feature type="transmembrane region" description="Helical" evidence="2">
    <location>
        <begin position="360"/>
        <end position="378"/>
    </location>
</feature>
<feature type="region of interest" description="Disordered" evidence="1">
    <location>
        <begin position="576"/>
        <end position="623"/>
    </location>
</feature>
<keyword evidence="2" id="KW-0472">Membrane</keyword>
<accession>A0A9Q8Z5R0</accession>
<reference evidence="3" key="1">
    <citation type="submission" date="2021-12" db="EMBL/GenBank/DDBJ databases">
        <title>Curvularia clavata genome.</title>
        <authorList>
            <person name="Cao Y."/>
        </authorList>
    </citation>
    <scope>NUCLEOTIDE SEQUENCE</scope>
    <source>
        <strain evidence="3">Yc1106</strain>
    </source>
</reference>
<feature type="transmembrane region" description="Helical" evidence="2">
    <location>
        <begin position="447"/>
        <end position="470"/>
    </location>
</feature>